<sequence length="38" mass="4342">MNQSTKNDLSFNHVDLDYLELIKTARVAVKYSLEAVSK</sequence>
<comment type="caution">
    <text evidence="1">The sequence shown here is derived from an EMBL/GenBank/DDBJ whole genome shotgun (WGS) entry which is preliminary data.</text>
</comment>
<gene>
    <name evidence="1" type="ORF">S03H2_70784</name>
</gene>
<proteinExistence type="predicted"/>
<evidence type="ECO:0000313" key="1">
    <source>
        <dbReference type="EMBL" id="GAH96851.1"/>
    </source>
</evidence>
<accession>X1JQ25</accession>
<dbReference type="AlphaFoldDB" id="X1JQ25"/>
<organism evidence="1">
    <name type="scientific">marine sediment metagenome</name>
    <dbReference type="NCBI Taxonomy" id="412755"/>
    <lineage>
        <taxon>unclassified sequences</taxon>
        <taxon>metagenomes</taxon>
        <taxon>ecological metagenomes</taxon>
    </lineage>
</organism>
<dbReference type="EMBL" id="BARU01047151">
    <property type="protein sequence ID" value="GAH96851.1"/>
    <property type="molecule type" value="Genomic_DNA"/>
</dbReference>
<name>X1JQ25_9ZZZZ</name>
<reference evidence="1" key="1">
    <citation type="journal article" date="2014" name="Front. Microbiol.">
        <title>High frequency of phylogenetically diverse reductive dehalogenase-homologous genes in deep subseafloor sedimentary metagenomes.</title>
        <authorList>
            <person name="Kawai M."/>
            <person name="Futagami T."/>
            <person name="Toyoda A."/>
            <person name="Takaki Y."/>
            <person name="Nishi S."/>
            <person name="Hori S."/>
            <person name="Arai W."/>
            <person name="Tsubouchi T."/>
            <person name="Morono Y."/>
            <person name="Uchiyama I."/>
            <person name="Ito T."/>
            <person name="Fujiyama A."/>
            <person name="Inagaki F."/>
            <person name="Takami H."/>
        </authorList>
    </citation>
    <scope>NUCLEOTIDE SEQUENCE</scope>
    <source>
        <strain evidence="1">Expedition CK06-06</strain>
    </source>
</reference>
<protein>
    <submittedName>
        <fullName evidence="1">Uncharacterized protein</fullName>
    </submittedName>
</protein>
<feature type="non-terminal residue" evidence="1">
    <location>
        <position position="38"/>
    </location>
</feature>